<name>A0A2T0RSZ9_9RHOB</name>
<dbReference type="InterPro" id="IPR018666">
    <property type="entry name" value="DUF2125"/>
</dbReference>
<keyword evidence="1" id="KW-0732">Signal</keyword>
<gene>
    <name evidence="2" type="ORF">CLV78_10377</name>
</gene>
<reference evidence="2 3" key="1">
    <citation type="submission" date="2018-03" db="EMBL/GenBank/DDBJ databases">
        <title>Genomic Encyclopedia of Archaeal and Bacterial Type Strains, Phase II (KMG-II): from individual species to whole genera.</title>
        <authorList>
            <person name="Goeker M."/>
        </authorList>
    </citation>
    <scope>NUCLEOTIDE SEQUENCE [LARGE SCALE GENOMIC DNA]</scope>
    <source>
        <strain evidence="2 3">DSM 29328</strain>
    </source>
</reference>
<protein>
    <submittedName>
        <fullName evidence="2">Uncharacterized protein DUF2125</fullName>
    </submittedName>
</protein>
<evidence type="ECO:0000313" key="2">
    <source>
        <dbReference type="EMBL" id="PRY24213.1"/>
    </source>
</evidence>
<dbReference type="OrthoDB" id="7791409at2"/>
<proteinExistence type="predicted"/>
<dbReference type="RefSeq" id="WP_158263500.1">
    <property type="nucleotide sequence ID" value="NZ_PVTD01000003.1"/>
</dbReference>
<accession>A0A2T0RSZ9</accession>
<dbReference type="Proteomes" id="UP000239480">
    <property type="component" value="Unassembled WGS sequence"/>
</dbReference>
<comment type="caution">
    <text evidence="2">The sequence shown here is derived from an EMBL/GenBank/DDBJ whole genome shotgun (WGS) entry which is preliminary data.</text>
</comment>
<organism evidence="2 3">
    <name type="scientific">Aliiruegeria haliotis</name>
    <dbReference type="NCBI Taxonomy" id="1280846"/>
    <lineage>
        <taxon>Bacteria</taxon>
        <taxon>Pseudomonadati</taxon>
        <taxon>Pseudomonadota</taxon>
        <taxon>Alphaproteobacteria</taxon>
        <taxon>Rhodobacterales</taxon>
        <taxon>Roseobacteraceae</taxon>
        <taxon>Aliiruegeria</taxon>
    </lineage>
</organism>
<dbReference type="EMBL" id="PVTD01000003">
    <property type="protein sequence ID" value="PRY24213.1"/>
    <property type="molecule type" value="Genomic_DNA"/>
</dbReference>
<dbReference type="AlphaFoldDB" id="A0A2T0RSZ9"/>
<feature type="chain" id="PRO_5015436640" evidence="1">
    <location>
        <begin position="20"/>
        <end position="499"/>
    </location>
</feature>
<feature type="signal peptide" evidence="1">
    <location>
        <begin position="1"/>
        <end position="19"/>
    </location>
</feature>
<sequence length="499" mass="52755">MKQWILGGVSVTAILTSSAAGWSLTAQEAWDKWKAGTESYGMELKSGGEQTMDGKLTVSDVTFTYDVEDVFISGSIEQIEFAEQGDGSVAITMSESMPITISGEGEPGEKVDGRLDVIQAGLKMTAADSDEGTTFTYTADQTTVTIAELKVNGEDMPMSVNAVMKGFDGTYSIDNRSPAGIDSKFTTSGMDMSFDAMDPEGSGKMAMTLNLSDLSSWTKGQGMDMANMEDMSKMLADGFSTEGGAEYGAVDFKMDFEEDGTTVQAEGKLSGGSAEVEMNADKLRYGVTYEGLDVTVTGNQIPFPEVTAQAGQLTTLFDIPVAESDTASPFAMKLVLGDLEVGEQIWAMIDPGAVLPRDPATLILDVAGKARWMVDIFDEEAMMASAMPGQVESVDLNELKLSIGGAELTGTGGFTFDNSDLETFDGMPRPEGNVRLVLNGGNGLLDNLTKMGLVPEDQAMMARMMTGMLAKPGDGDQLISEIGIGADGQISANGAPLPF</sequence>
<evidence type="ECO:0000313" key="3">
    <source>
        <dbReference type="Proteomes" id="UP000239480"/>
    </source>
</evidence>
<dbReference type="Pfam" id="PF09898">
    <property type="entry name" value="DUF2125"/>
    <property type="match status" value="1"/>
</dbReference>
<keyword evidence="3" id="KW-1185">Reference proteome</keyword>
<evidence type="ECO:0000256" key="1">
    <source>
        <dbReference type="SAM" id="SignalP"/>
    </source>
</evidence>